<dbReference type="InterPro" id="IPR022663">
    <property type="entry name" value="DapB_C"/>
</dbReference>
<comment type="catalytic activity">
    <reaction evidence="11 12">
        <text>(S)-2,3,4,5-tetrahydrodipicolinate + NAD(+) + H2O = (2S,4S)-4-hydroxy-2,3,4,5-tetrahydrodipicolinate + NADH + H(+)</text>
        <dbReference type="Rhea" id="RHEA:35323"/>
        <dbReference type="ChEBI" id="CHEBI:15377"/>
        <dbReference type="ChEBI" id="CHEBI:15378"/>
        <dbReference type="ChEBI" id="CHEBI:16845"/>
        <dbReference type="ChEBI" id="CHEBI:57540"/>
        <dbReference type="ChEBI" id="CHEBI:57945"/>
        <dbReference type="ChEBI" id="CHEBI:67139"/>
        <dbReference type="EC" id="1.17.1.8"/>
    </reaction>
</comment>
<comment type="caution">
    <text evidence="12">Was originally thought to be a dihydrodipicolinate reductase (DHDPR), catalyzing the conversion of dihydrodipicolinate to tetrahydrodipicolinate. However, it was shown in E.coli that the substrate of the enzymatic reaction is not dihydrodipicolinate (DHDP) but in fact (2S,4S)-4-hydroxy-2,3,4,5-tetrahydrodipicolinic acid (HTPA), the product released by the DapA-catalyzed reaction.</text>
</comment>
<evidence type="ECO:0000256" key="7">
    <source>
        <dbReference type="ARBA" id="ARBA00023154"/>
    </source>
</evidence>
<keyword evidence="3 12" id="KW-0521">NADP</keyword>
<dbReference type="Pfam" id="PF05173">
    <property type="entry name" value="DapB_C"/>
    <property type="match status" value="1"/>
</dbReference>
<keyword evidence="6 12" id="KW-0520">NAD</keyword>
<keyword evidence="7 12" id="KW-0457">Lysine biosynthesis</keyword>
<dbReference type="SUPFAM" id="SSF55347">
    <property type="entry name" value="Glyceraldehyde-3-phosphate dehydrogenase-like, C-terminal domain"/>
    <property type="match status" value="1"/>
</dbReference>
<feature type="binding site" evidence="12">
    <location>
        <position position="155"/>
    </location>
    <ligand>
        <name>(S)-2,3,4,5-tetrahydrodipicolinate</name>
        <dbReference type="ChEBI" id="CHEBI:16845"/>
    </ligand>
</feature>
<keyword evidence="4 12" id="KW-0220">Diaminopimelate biosynthesis</keyword>
<evidence type="ECO:0000256" key="3">
    <source>
        <dbReference type="ARBA" id="ARBA00022857"/>
    </source>
</evidence>
<dbReference type="Gene3D" id="3.30.360.10">
    <property type="entry name" value="Dihydrodipicolinate Reductase, domain 2"/>
    <property type="match status" value="1"/>
</dbReference>
<keyword evidence="17" id="KW-1185">Reference proteome</keyword>
<comment type="function">
    <text evidence="12">Catalyzes the conversion of 4-hydroxy-tetrahydrodipicolinate (HTPA) to tetrahydrodipicolinate.</text>
</comment>
<evidence type="ECO:0000256" key="9">
    <source>
        <dbReference type="ARBA" id="ARBA00038983"/>
    </source>
</evidence>
<evidence type="ECO:0000259" key="14">
    <source>
        <dbReference type="Pfam" id="PF01113"/>
    </source>
</evidence>
<dbReference type="GO" id="GO:0019877">
    <property type="term" value="P:diaminopimelate biosynthetic process"/>
    <property type="evidence" value="ECO:0007669"/>
    <property type="project" value="UniProtKB-UniRule"/>
</dbReference>
<keyword evidence="5 12" id="KW-0560">Oxidoreductase</keyword>
<dbReference type="CDD" id="cd02274">
    <property type="entry name" value="DHDPR_N"/>
    <property type="match status" value="1"/>
</dbReference>
<comment type="subunit">
    <text evidence="12">Homotetramer.</text>
</comment>
<dbReference type="Proteomes" id="UP000007718">
    <property type="component" value="Chromosome"/>
</dbReference>
<evidence type="ECO:0000313" key="16">
    <source>
        <dbReference type="EMBL" id="ADY26525.1"/>
    </source>
</evidence>
<reference evidence="17" key="1">
    <citation type="submission" date="2011-02" db="EMBL/GenBank/DDBJ databases">
        <title>The complete sequence of chromosome of Deinococcus proteolyticus DSM 20540.</title>
        <authorList>
            <consortium name="US DOE Joint Genome Institute (JGI-PGF)"/>
            <person name="Lucas S."/>
            <person name="Copeland A."/>
            <person name="Lapidus A."/>
            <person name="Bruce D."/>
            <person name="Goodwin L."/>
            <person name="Pitluck S."/>
            <person name="Kyrpides N."/>
            <person name="Mavromatis K."/>
            <person name="Pagani I."/>
            <person name="Ivanova N."/>
            <person name="Ovchinnikova G."/>
            <person name="Zeytun A."/>
            <person name="Detter J.C."/>
            <person name="Han C."/>
            <person name="Land M."/>
            <person name="Hauser L."/>
            <person name="Markowitz V."/>
            <person name="Cheng J.-F."/>
            <person name="Hugenholtz P."/>
            <person name="Woyke T."/>
            <person name="Wu D."/>
            <person name="Pukall R."/>
            <person name="Steenblock K."/>
            <person name="Brambilla E."/>
            <person name="Klenk H.-P."/>
            <person name="Eisen J.A."/>
        </authorList>
    </citation>
    <scope>NUCLEOTIDE SEQUENCE [LARGE SCALE GENOMIC DNA]</scope>
    <source>
        <strain evidence="17">ATCC 35074 / DSM 20540 / JCM 6276 / NBRC 101906 / NCIMB 13154 / VKM Ac-1939 / CCM 2703 / MRP</strain>
    </source>
</reference>
<evidence type="ECO:0000313" key="17">
    <source>
        <dbReference type="Proteomes" id="UP000007718"/>
    </source>
</evidence>
<feature type="region of interest" description="Disordered" evidence="13">
    <location>
        <begin position="176"/>
        <end position="212"/>
    </location>
</feature>
<comment type="subcellular location">
    <subcellularLocation>
        <location evidence="12">Cytoplasm</location>
    </subcellularLocation>
</comment>
<feature type="compositionally biased region" description="Basic and acidic residues" evidence="13">
    <location>
        <begin position="186"/>
        <end position="196"/>
    </location>
</feature>
<dbReference type="EC" id="1.17.1.8" evidence="9 12"/>
<dbReference type="HOGENOM" id="CLU_047479_1_0_0"/>
<dbReference type="HAMAP" id="MF_00102">
    <property type="entry name" value="DapB"/>
    <property type="match status" value="1"/>
</dbReference>
<proteinExistence type="inferred from homology"/>
<dbReference type="GO" id="GO:0009089">
    <property type="term" value="P:lysine biosynthetic process via diaminopimelate"/>
    <property type="evidence" value="ECO:0007669"/>
    <property type="project" value="UniProtKB-UniRule"/>
</dbReference>
<keyword evidence="12" id="KW-0963">Cytoplasm</keyword>
<keyword evidence="2 12" id="KW-0028">Amino-acid biosynthesis</keyword>
<dbReference type="SUPFAM" id="SSF51735">
    <property type="entry name" value="NAD(P)-binding Rossmann-fold domains"/>
    <property type="match status" value="1"/>
</dbReference>
<dbReference type="Pfam" id="PF01113">
    <property type="entry name" value="DapB_N"/>
    <property type="match status" value="1"/>
</dbReference>
<gene>
    <name evidence="12" type="primary">dapB</name>
    <name evidence="16" type="ordered locus">Deipr_1378</name>
</gene>
<accession>F0RJ88</accession>
<feature type="active site" description="Proton donor" evidence="12">
    <location>
        <position position="158"/>
    </location>
</feature>
<dbReference type="EMBL" id="CP002536">
    <property type="protein sequence ID" value="ADY26525.1"/>
    <property type="molecule type" value="Genomic_DNA"/>
</dbReference>
<dbReference type="GO" id="GO:0050661">
    <property type="term" value="F:NADP binding"/>
    <property type="evidence" value="ECO:0007669"/>
    <property type="project" value="UniProtKB-UniRule"/>
</dbReference>
<evidence type="ECO:0000256" key="5">
    <source>
        <dbReference type="ARBA" id="ARBA00023002"/>
    </source>
</evidence>
<feature type="region of interest" description="Disordered" evidence="13">
    <location>
        <begin position="266"/>
        <end position="288"/>
    </location>
</feature>
<dbReference type="UniPathway" id="UPA00034">
    <property type="reaction ID" value="UER00018"/>
</dbReference>
<feature type="binding site" evidence="12">
    <location>
        <begin position="164"/>
        <end position="165"/>
    </location>
    <ligand>
        <name>(S)-2,3,4,5-tetrahydrodipicolinate</name>
        <dbReference type="ChEBI" id="CHEBI:16845"/>
    </ligand>
</feature>
<comment type="caution">
    <text evidence="12">Lacks conserved residue(s) required for the propagation of feature annotation.</text>
</comment>
<evidence type="ECO:0000259" key="15">
    <source>
        <dbReference type="Pfam" id="PF05173"/>
    </source>
</evidence>
<dbReference type="NCBIfam" id="TIGR00036">
    <property type="entry name" value="dapB"/>
    <property type="match status" value="1"/>
</dbReference>
<comment type="catalytic activity">
    <reaction evidence="10 12">
        <text>(S)-2,3,4,5-tetrahydrodipicolinate + NADP(+) + H2O = (2S,4S)-4-hydroxy-2,3,4,5-tetrahydrodipicolinate + NADPH + H(+)</text>
        <dbReference type="Rhea" id="RHEA:35331"/>
        <dbReference type="ChEBI" id="CHEBI:15377"/>
        <dbReference type="ChEBI" id="CHEBI:15378"/>
        <dbReference type="ChEBI" id="CHEBI:16845"/>
        <dbReference type="ChEBI" id="CHEBI:57783"/>
        <dbReference type="ChEBI" id="CHEBI:58349"/>
        <dbReference type="ChEBI" id="CHEBI:67139"/>
        <dbReference type="EC" id="1.17.1.8"/>
    </reaction>
</comment>
<dbReference type="AlphaFoldDB" id="F0RJ88"/>
<dbReference type="PANTHER" id="PTHR20836">
    <property type="entry name" value="DIHYDRODIPICOLINATE REDUCTASE"/>
    <property type="match status" value="1"/>
</dbReference>
<evidence type="ECO:0000256" key="4">
    <source>
        <dbReference type="ARBA" id="ARBA00022915"/>
    </source>
</evidence>
<organism evidence="16 17">
    <name type="scientific">Deinococcus proteolyticus (strain ATCC 35074 / DSM 20540 / JCM 6276 / NBRC 101906 / NCIMB 13154 / VKM Ac-1939 / CCM 2703 / MRP)</name>
    <dbReference type="NCBI Taxonomy" id="693977"/>
    <lineage>
        <taxon>Bacteria</taxon>
        <taxon>Thermotogati</taxon>
        <taxon>Deinococcota</taxon>
        <taxon>Deinococci</taxon>
        <taxon>Deinococcales</taxon>
        <taxon>Deinococcaceae</taxon>
        <taxon>Deinococcus</taxon>
    </lineage>
</organism>
<feature type="binding site" evidence="12">
    <location>
        <begin position="94"/>
        <end position="96"/>
    </location>
    <ligand>
        <name>NAD(+)</name>
        <dbReference type="ChEBI" id="CHEBI:57540"/>
    </ligand>
</feature>
<evidence type="ECO:0000256" key="10">
    <source>
        <dbReference type="ARBA" id="ARBA00049080"/>
    </source>
</evidence>
<dbReference type="PIRSF" id="PIRSF000161">
    <property type="entry name" value="DHPR"/>
    <property type="match status" value="1"/>
</dbReference>
<dbReference type="RefSeq" id="WP_013615134.1">
    <property type="nucleotide sequence ID" value="NC_015161.1"/>
</dbReference>
<dbReference type="Gene3D" id="3.40.50.720">
    <property type="entry name" value="NAD(P)-binding Rossmann-like Domain"/>
    <property type="match status" value="1"/>
</dbReference>
<dbReference type="STRING" id="693977.Deipr_1378"/>
<feature type="active site" description="Proton donor/acceptor" evidence="12">
    <location>
        <position position="154"/>
    </location>
</feature>
<evidence type="ECO:0000256" key="1">
    <source>
        <dbReference type="ARBA" id="ARBA00006642"/>
    </source>
</evidence>
<reference evidence="16 17" key="2">
    <citation type="journal article" date="2012" name="Stand. Genomic Sci.">
        <title>Complete genome sequence of the orange-red pigmented, radioresistant Deinococcus proteolyticus type strain (MRP(T)).</title>
        <authorList>
            <person name="Copeland A."/>
            <person name="Zeytun A."/>
            <person name="Yassawong M."/>
            <person name="Nolan M."/>
            <person name="Lucas S."/>
            <person name="Hammon N."/>
            <person name="Deshpande S."/>
            <person name="Cheng J.F."/>
            <person name="Han C."/>
            <person name="Tapia R."/>
            <person name="Goodwin L.A."/>
            <person name="Pitluck S."/>
            <person name="Mavromatis K."/>
            <person name="Liolios K."/>
            <person name="Pagani I."/>
            <person name="Ivanova N."/>
            <person name="Mikhailova N."/>
            <person name="Pati A."/>
            <person name="Chen A."/>
            <person name="Palaniappan K."/>
            <person name="Land M."/>
            <person name="Hauser L."/>
            <person name="Jeffries C.D."/>
            <person name="Brambilla E.M."/>
            <person name="Rohde M."/>
            <person name="Sikorski J."/>
            <person name="Pukall R."/>
            <person name="Goker M."/>
            <person name="Detter J.C."/>
            <person name="Woyke T."/>
            <person name="Bristow J."/>
            <person name="Eisen J.A."/>
            <person name="Markowitz V."/>
            <person name="Hugenholtz P."/>
            <person name="Kyrpides N.C."/>
            <person name="Klenk H.P."/>
            <person name="Lapidus A."/>
        </authorList>
    </citation>
    <scope>NUCLEOTIDE SEQUENCE [LARGE SCALE GENOMIC DNA]</scope>
    <source>
        <strain evidence="17">ATCC 35074 / DSM 20540 / JCM 6276 / NBRC 101906 / NCIMB 13154 / VKM Ac-1939 / CCM 2703 / MRP</strain>
    </source>
</reference>
<dbReference type="InterPro" id="IPR000846">
    <property type="entry name" value="DapB_N"/>
</dbReference>
<dbReference type="GO" id="GO:0008839">
    <property type="term" value="F:4-hydroxy-tetrahydrodipicolinate reductase"/>
    <property type="evidence" value="ECO:0007669"/>
    <property type="project" value="UniProtKB-UniRule"/>
</dbReference>
<feature type="domain" description="Dihydrodipicolinate reductase N-terminal" evidence="14">
    <location>
        <begin position="17"/>
        <end position="122"/>
    </location>
</feature>
<dbReference type="GO" id="GO:0005829">
    <property type="term" value="C:cytosol"/>
    <property type="evidence" value="ECO:0007669"/>
    <property type="project" value="TreeGrafter"/>
</dbReference>
<feature type="domain" description="Dihydrodipicolinate reductase C-terminal" evidence="15">
    <location>
        <begin position="125"/>
        <end position="259"/>
    </location>
</feature>
<evidence type="ECO:0000256" key="8">
    <source>
        <dbReference type="ARBA" id="ARBA00037922"/>
    </source>
</evidence>
<dbReference type="eggNOG" id="COG0289">
    <property type="taxonomic scope" value="Bacteria"/>
</dbReference>
<evidence type="ECO:0000256" key="6">
    <source>
        <dbReference type="ARBA" id="ARBA00023027"/>
    </source>
</evidence>
<dbReference type="InterPro" id="IPR036291">
    <property type="entry name" value="NAD(P)-bd_dom_sf"/>
</dbReference>
<dbReference type="InterPro" id="IPR023940">
    <property type="entry name" value="DHDPR_bac"/>
</dbReference>
<name>F0RJ88_DEIPM</name>
<dbReference type="GO" id="GO:0016726">
    <property type="term" value="F:oxidoreductase activity, acting on CH or CH2 groups, NAD or NADP as acceptor"/>
    <property type="evidence" value="ECO:0007669"/>
    <property type="project" value="UniProtKB-UniRule"/>
</dbReference>
<dbReference type="KEGG" id="dpt:Deipr_1378"/>
<evidence type="ECO:0000256" key="2">
    <source>
        <dbReference type="ARBA" id="ARBA00022605"/>
    </source>
</evidence>
<dbReference type="GO" id="GO:0051287">
    <property type="term" value="F:NAD binding"/>
    <property type="evidence" value="ECO:0007669"/>
    <property type="project" value="UniProtKB-UniRule"/>
</dbReference>
<dbReference type="PANTHER" id="PTHR20836:SF0">
    <property type="entry name" value="4-HYDROXY-TETRAHYDRODIPICOLINATE REDUCTASE 1, CHLOROPLASTIC-RELATED"/>
    <property type="match status" value="1"/>
</dbReference>
<feature type="binding site" evidence="12">
    <location>
        <begin position="119"/>
        <end position="122"/>
    </location>
    <ligand>
        <name>NAD(+)</name>
        <dbReference type="ChEBI" id="CHEBI:57540"/>
    </ligand>
</feature>
<protein>
    <recommendedName>
        <fullName evidence="9 12">4-hydroxy-tetrahydrodipicolinate reductase</fullName>
        <shortName evidence="12">HTPA reductase</shortName>
        <ecNumber evidence="9 12">1.17.1.8</ecNumber>
    </recommendedName>
</protein>
<comment type="similarity">
    <text evidence="1 12">Belongs to the DapB family.</text>
</comment>
<evidence type="ECO:0000256" key="13">
    <source>
        <dbReference type="SAM" id="MobiDB-lite"/>
    </source>
</evidence>
<sequence>MTEPQTTTQATAPRSLRLGLVGYGRMGRMVHTVAQERGHRVTAVIDPHAPGATAPALTPELAGQVDAVIDFSAPATARDNILFYGRSGIPAVVGTTGWYDQLSAIQAELAGQPAAIVWSGNFSIGVRLFTRLAAQAAALFAPFADYDALLHEFHHAGKADSPSGTALQLAQAVQSEWPRQPQLETGRLDRQRRPQELHLSSTRGGHIPGTHTLIFDSPADTVELTHRARTREGFAAGAVQAAEWLAGGRRGLFTLDELLDDVFAAQMGTGASPQPKHKPSPDTAARKR</sequence>
<evidence type="ECO:0000256" key="12">
    <source>
        <dbReference type="HAMAP-Rule" id="MF_00102"/>
    </source>
</evidence>
<comment type="pathway">
    <text evidence="8 12">Amino-acid biosynthesis; L-lysine biosynthesis via DAP pathway; (S)-tetrahydrodipicolinate from L-aspartate: step 4/4.</text>
</comment>
<evidence type="ECO:0000256" key="11">
    <source>
        <dbReference type="ARBA" id="ARBA00049396"/>
    </source>
</evidence>